<dbReference type="InterPro" id="IPR023346">
    <property type="entry name" value="Lysozyme-like_dom_sf"/>
</dbReference>
<dbReference type="SMART" id="SM00263">
    <property type="entry name" value="LYZ1"/>
    <property type="match status" value="1"/>
</dbReference>
<organism evidence="1">
    <name type="scientific">Pelodiscus sinensis</name>
    <name type="common">Chinese softshell turtle</name>
    <name type="synonym">Trionyx sinensis</name>
    <dbReference type="NCBI Taxonomy" id="13735"/>
    <lineage>
        <taxon>Eukaryota</taxon>
        <taxon>Metazoa</taxon>
        <taxon>Chordata</taxon>
        <taxon>Craniata</taxon>
        <taxon>Vertebrata</taxon>
        <taxon>Euteleostomi</taxon>
        <taxon>Archelosauria</taxon>
        <taxon>Testudinata</taxon>
        <taxon>Testudines</taxon>
        <taxon>Cryptodira</taxon>
        <taxon>Trionychia</taxon>
        <taxon>Trionychidae</taxon>
        <taxon>Pelodiscus</taxon>
    </lineage>
</organism>
<reference evidence="1" key="1">
    <citation type="submission" date="2010-10" db="EMBL/GenBank/DDBJ databases">
        <title>The cloning of lysozyme gene fragments from soft-shelled turtle Trionyx sinensis and its tissue-specific expression.</title>
        <authorList>
            <person name="Liu K."/>
        </authorList>
    </citation>
    <scope>NUCLEOTIDE SEQUENCE</scope>
</reference>
<feature type="non-terminal residue" evidence="1">
    <location>
        <position position="101"/>
    </location>
</feature>
<evidence type="ECO:0000313" key="1">
    <source>
        <dbReference type="EMBL" id="ADR51676.1"/>
    </source>
</evidence>
<dbReference type="EMBL" id="HQ437284">
    <property type="protein sequence ID" value="ADR51676.1"/>
    <property type="molecule type" value="mRNA"/>
</dbReference>
<dbReference type="Gene3D" id="1.10.530.10">
    <property type="match status" value="1"/>
</dbReference>
<sequence>FLGGWVWGAKPEGNFYPGAPNYYRGGQSSGFGIFQINHRWGCKEGQAPKTKEACGLECREFMKADISAAVNLQRELFGFPMAWVHGWLGQKLAREKRGPSK</sequence>
<dbReference type="CAZy" id="GH22">
    <property type="family name" value="Glycoside Hydrolase Family 22"/>
</dbReference>
<dbReference type="SUPFAM" id="SSF53955">
    <property type="entry name" value="Lysozyme-like"/>
    <property type="match status" value="1"/>
</dbReference>
<dbReference type="Pfam" id="PF00062">
    <property type="entry name" value="Lys"/>
    <property type="match status" value="1"/>
</dbReference>
<proteinExistence type="evidence at transcript level"/>
<dbReference type="AlphaFoldDB" id="E5LEX1"/>
<feature type="non-terminal residue" evidence="1">
    <location>
        <position position="1"/>
    </location>
</feature>
<name>E5LEX1_PELSI</name>
<accession>E5LEX1</accession>
<protein>
    <submittedName>
        <fullName evidence="1">Lysozyme</fullName>
    </submittedName>
</protein>
<dbReference type="PROSITE" id="PS51348">
    <property type="entry name" value="GLYCOSYL_HYDROL_F22_2"/>
    <property type="match status" value="1"/>
</dbReference>
<dbReference type="InterPro" id="IPR001916">
    <property type="entry name" value="Glyco_hydro_22"/>
</dbReference>